<dbReference type="Proteomes" id="UP000191672">
    <property type="component" value="Unassembled WGS sequence"/>
</dbReference>
<proteinExistence type="predicted"/>
<evidence type="ECO:0000313" key="3">
    <source>
        <dbReference type="Proteomes" id="UP000191672"/>
    </source>
</evidence>
<feature type="compositionally biased region" description="Polar residues" evidence="1">
    <location>
        <begin position="10"/>
        <end position="19"/>
    </location>
</feature>
<gene>
    <name evidence="2" type="ORF">PENANT_c013G08507</name>
</gene>
<dbReference type="AlphaFoldDB" id="A0A1V6Q5P6"/>
<evidence type="ECO:0000313" key="2">
    <source>
        <dbReference type="EMBL" id="OQD84202.1"/>
    </source>
</evidence>
<name>A0A1V6Q5P6_9EURO</name>
<comment type="caution">
    <text evidence="2">The sequence shown here is derived from an EMBL/GenBank/DDBJ whole genome shotgun (WGS) entry which is preliminary data.</text>
</comment>
<feature type="compositionally biased region" description="Polar residues" evidence="1">
    <location>
        <begin position="49"/>
        <end position="59"/>
    </location>
</feature>
<dbReference type="EMBL" id="MDYN01000013">
    <property type="protein sequence ID" value="OQD84202.1"/>
    <property type="molecule type" value="Genomic_DNA"/>
</dbReference>
<organism evidence="2 3">
    <name type="scientific">Penicillium antarcticum</name>
    <dbReference type="NCBI Taxonomy" id="416450"/>
    <lineage>
        <taxon>Eukaryota</taxon>
        <taxon>Fungi</taxon>
        <taxon>Dikarya</taxon>
        <taxon>Ascomycota</taxon>
        <taxon>Pezizomycotina</taxon>
        <taxon>Eurotiomycetes</taxon>
        <taxon>Eurotiomycetidae</taxon>
        <taxon>Eurotiales</taxon>
        <taxon>Aspergillaceae</taxon>
        <taxon>Penicillium</taxon>
    </lineage>
</organism>
<feature type="region of interest" description="Disordered" evidence="1">
    <location>
        <begin position="1"/>
        <end position="29"/>
    </location>
</feature>
<sequence length="77" mass="8682">MQGHLCSIDEASNSSSIDSLTMDKTENRSSIVKRQPKLLGNFQFQAPVTQSRRGLTARTQKVPPSKKREQVLRAQRL</sequence>
<reference evidence="3" key="1">
    <citation type="journal article" date="2017" name="Nat. Microbiol.">
        <title>Global analysis of biosynthetic gene clusters reveals vast potential of secondary metabolite production in Penicillium species.</title>
        <authorList>
            <person name="Nielsen J.C."/>
            <person name="Grijseels S."/>
            <person name="Prigent S."/>
            <person name="Ji B."/>
            <person name="Dainat J."/>
            <person name="Nielsen K.F."/>
            <person name="Frisvad J.C."/>
            <person name="Workman M."/>
            <person name="Nielsen J."/>
        </authorList>
    </citation>
    <scope>NUCLEOTIDE SEQUENCE [LARGE SCALE GENOMIC DNA]</scope>
    <source>
        <strain evidence="3">IBT 31811</strain>
    </source>
</reference>
<accession>A0A1V6Q5P6</accession>
<protein>
    <submittedName>
        <fullName evidence="2">Uncharacterized protein</fullName>
    </submittedName>
</protein>
<feature type="region of interest" description="Disordered" evidence="1">
    <location>
        <begin position="49"/>
        <end position="77"/>
    </location>
</feature>
<evidence type="ECO:0000256" key="1">
    <source>
        <dbReference type="SAM" id="MobiDB-lite"/>
    </source>
</evidence>
<keyword evidence="3" id="KW-1185">Reference proteome</keyword>